<dbReference type="Pfam" id="PF22936">
    <property type="entry name" value="Pol_BBD"/>
    <property type="match status" value="1"/>
</dbReference>
<evidence type="ECO:0000259" key="11">
    <source>
        <dbReference type="PROSITE" id="PS50237"/>
    </source>
</evidence>
<dbReference type="InterPro" id="IPR054722">
    <property type="entry name" value="PolX-like_BBD"/>
</dbReference>
<dbReference type="InterPro" id="IPR001584">
    <property type="entry name" value="Integrase_cat-core"/>
</dbReference>
<evidence type="ECO:0000259" key="10">
    <source>
        <dbReference type="PROSITE" id="PS50158"/>
    </source>
</evidence>
<gene>
    <name evidence="13" type="ORF">LAZ67_11000678</name>
</gene>
<evidence type="ECO:0000256" key="7">
    <source>
        <dbReference type="PROSITE-ProRule" id="PRU00104"/>
    </source>
</evidence>
<evidence type="ECO:0000256" key="8">
    <source>
        <dbReference type="SAM" id="Coils"/>
    </source>
</evidence>
<comment type="catalytic activity">
    <reaction evidence="1">
        <text>S-ubiquitinyl-[E2 ubiquitin-conjugating enzyme]-L-cysteine + [acceptor protein]-L-lysine = [E2 ubiquitin-conjugating enzyme]-L-cysteine + N(6)-ubiquitinyl-[acceptor protein]-L-lysine.</text>
        <dbReference type="EC" id="2.3.2.26"/>
    </reaction>
</comment>
<evidence type="ECO:0000256" key="4">
    <source>
        <dbReference type="ARBA" id="ARBA00022679"/>
    </source>
</evidence>
<dbReference type="Gene3D" id="3.90.1750.10">
    <property type="entry name" value="Hect, E3 ligase catalytic domains"/>
    <property type="match status" value="3"/>
</dbReference>
<evidence type="ECO:0000259" key="12">
    <source>
        <dbReference type="PROSITE" id="PS50994"/>
    </source>
</evidence>
<name>A0ABY6KYM9_9ARAC</name>
<dbReference type="PROSITE" id="PS50237">
    <property type="entry name" value="HECT"/>
    <property type="match status" value="3"/>
</dbReference>
<dbReference type="Pfam" id="PF07727">
    <property type="entry name" value="RVT_2"/>
    <property type="match status" value="1"/>
</dbReference>
<dbReference type="SMART" id="SM00119">
    <property type="entry name" value="HECTc"/>
    <property type="match status" value="2"/>
</dbReference>
<keyword evidence="4" id="KW-0808">Transferase</keyword>
<dbReference type="EMBL" id="CP092873">
    <property type="protein sequence ID" value="UYV73744.1"/>
    <property type="molecule type" value="Genomic_DNA"/>
</dbReference>
<dbReference type="InterPro" id="IPR035983">
    <property type="entry name" value="Hect_E3_ubiquitin_ligase"/>
</dbReference>
<feature type="domain" description="HECT" evidence="11">
    <location>
        <begin position="1552"/>
        <end position="1797"/>
    </location>
</feature>
<comment type="pathway">
    <text evidence="2">Protein modification; protein ubiquitination.</text>
</comment>
<accession>A0ABY6KYM9</accession>
<feature type="domain" description="CCHC-type" evidence="10">
    <location>
        <begin position="212"/>
        <end position="225"/>
    </location>
</feature>
<protein>
    <recommendedName>
        <fullName evidence="3">HECT-type E3 ubiquitin transferase</fullName>
        <ecNumber evidence="3">2.3.2.26</ecNumber>
    </recommendedName>
</protein>
<evidence type="ECO:0000313" key="13">
    <source>
        <dbReference type="EMBL" id="UYV73744.1"/>
    </source>
</evidence>
<reference evidence="13 14" key="1">
    <citation type="submission" date="2022-01" db="EMBL/GenBank/DDBJ databases">
        <title>A chromosomal length assembly of Cordylochernes scorpioides.</title>
        <authorList>
            <person name="Zeh D."/>
            <person name="Zeh J."/>
        </authorList>
    </citation>
    <scope>NUCLEOTIDE SEQUENCE [LARGE SCALE GENOMIC DNA]</scope>
    <source>
        <strain evidence="13">IN4F17</strain>
        <tissue evidence="13">Whole Body</tissue>
    </source>
</reference>
<dbReference type="InterPro" id="IPR012337">
    <property type="entry name" value="RNaseH-like_sf"/>
</dbReference>
<dbReference type="PROSITE" id="PS50158">
    <property type="entry name" value="ZF_CCHC"/>
    <property type="match status" value="1"/>
</dbReference>
<keyword evidence="8" id="KW-0175">Coiled coil</keyword>
<dbReference type="Pfam" id="PF13976">
    <property type="entry name" value="gag_pre-integrs"/>
    <property type="match status" value="1"/>
</dbReference>
<dbReference type="SUPFAM" id="SSF56204">
    <property type="entry name" value="Hect, E3 ligase catalytic domain"/>
    <property type="match status" value="3"/>
</dbReference>
<organism evidence="13 14">
    <name type="scientific">Cordylochernes scorpioides</name>
    <dbReference type="NCBI Taxonomy" id="51811"/>
    <lineage>
        <taxon>Eukaryota</taxon>
        <taxon>Metazoa</taxon>
        <taxon>Ecdysozoa</taxon>
        <taxon>Arthropoda</taxon>
        <taxon>Chelicerata</taxon>
        <taxon>Arachnida</taxon>
        <taxon>Pseudoscorpiones</taxon>
        <taxon>Cheliferoidea</taxon>
        <taxon>Chernetidae</taxon>
        <taxon>Cordylochernes</taxon>
    </lineage>
</organism>
<evidence type="ECO:0000313" key="14">
    <source>
        <dbReference type="Proteomes" id="UP001235939"/>
    </source>
</evidence>
<evidence type="ECO:0000256" key="5">
    <source>
        <dbReference type="ARBA" id="ARBA00022786"/>
    </source>
</evidence>
<feature type="non-terminal residue" evidence="13">
    <location>
        <position position="1"/>
    </location>
</feature>
<dbReference type="Pfam" id="PF00632">
    <property type="entry name" value="HECT"/>
    <property type="match status" value="3"/>
</dbReference>
<dbReference type="Pfam" id="PF14223">
    <property type="entry name" value="Retrotran_gag_2"/>
    <property type="match status" value="1"/>
</dbReference>
<dbReference type="InterPro" id="IPR036397">
    <property type="entry name" value="RNaseH_sf"/>
</dbReference>
<evidence type="ECO:0000256" key="2">
    <source>
        <dbReference type="ARBA" id="ARBA00004906"/>
    </source>
</evidence>
<proteinExistence type="predicted"/>
<dbReference type="SUPFAM" id="SSF53098">
    <property type="entry name" value="Ribonuclease H-like"/>
    <property type="match status" value="1"/>
</dbReference>
<dbReference type="InterPro" id="IPR001878">
    <property type="entry name" value="Znf_CCHC"/>
</dbReference>
<dbReference type="Gene3D" id="3.30.2410.10">
    <property type="entry name" value="Hect, E3 ligase catalytic domain"/>
    <property type="match status" value="2"/>
</dbReference>
<dbReference type="PANTHER" id="PTHR11254">
    <property type="entry name" value="HECT DOMAIN UBIQUITIN-PROTEIN LIGASE"/>
    <property type="match status" value="1"/>
</dbReference>
<dbReference type="Gene3D" id="3.30.420.10">
    <property type="entry name" value="Ribonuclease H-like superfamily/Ribonuclease H"/>
    <property type="match status" value="1"/>
</dbReference>
<keyword evidence="6" id="KW-0863">Zinc-finger</keyword>
<feature type="coiled-coil region" evidence="8">
    <location>
        <begin position="476"/>
        <end position="503"/>
    </location>
</feature>
<keyword evidence="6" id="KW-0479">Metal-binding</keyword>
<dbReference type="Gene3D" id="3.30.2160.10">
    <property type="entry name" value="Hect, E3 ligase catalytic domain"/>
    <property type="match status" value="3"/>
</dbReference>
<dbReference type="PANTHER" id="PTHR11254:SF444">
    <property type="entry name" value="HECT DOMAIN CONTAINING UBIQUITIN LIGASE"/>
    <property type="match status" value="1"/>
</dbReference>
<feature type="region of interest" description="Disordered" evidence="9">
    <location>
        <begin position="721"/>
        <end position="740"/>
    </location>
</feature>
<dbReference type="InterPro" id="IPR013103">
    <property type="entry name" value="RVT_2"/>
</dbReference>
<dbReference type="EC" id="2.3.2.26" evidence="3"/>
<evidence type="ECO:0000256" key="9">
    <source>
        <dbReference type="SAM" id="MobiDB-lite"/>
    </source>
</evidence>
<feature type="domain" description="HECT" evidence="11">
    <location>
        <begin position="1289"/>
        <end position="1499"/>
    </location>
</feature>
<dbReference type="InterPro" id="IPR000569">
    <property type="entry name" value="HECT_dom"/>
</dbReference>
<evidence type="ECO:0000256" key="3">
    <source>
        <dbReference type="ARBA" id="ARBA00012485"/>
    </source>
</evidence>
<dbReference type="InterPro" id="IPR050409">
    <property type="entry name" value="E3_ubiq-protein_ligase"/>
</dbReference>
<dbReference type="Pfam" id="PF25597">
    <property type="entry name" value="SH3_retrovirus"/>
    <property type="match status" value="1"/>
</dbReference>
<keyword evidence="5 7" id="KW-0833">Ubl conjugation pathway</keyword>
<dbReference type="InterPro" id="IPR057670">
    <property type="entry name" value="SH3_retrovirus"/>
</dbReference>
<keyword evidence="6" id="KW-0862">Zinc</keyword>
<keyword evidence="14" id="KW-1185">Reference proteome</keyword>
<dbReference type="InterPro" id="IPR025724">
    <property type="entry name" value="GAG-pre-integrase_dom"/>
</dbReference>
<sequence>MDFLASPKIELFTNSNYAIWSIKIEALLDSRDIFDDVINNPKPTKDDKNGDAFNEWTKKNKQALGIIILSLSSDQAIAYKGIKNAQELWNAIKLRYEGEAEDKSMNLMLELTRLKKKYDESIEGYLTRSQGISRQLIEMGKAITDKKIIRYILEGLPDKYNNVITSILANRNMDFNGMRQNLLDFEKRNPERRQEHVKVYKTSSNQNKVKTCFCCGKTGHFQKDCWFKNRNKVEHQKTKQFPTKRFTKNHEEKANITKEHIPNKDKQEFALTAGIEQRKMVNEWQLDSACTSHMSCDNSWMINEKDEVRQVNLAETGRSINSISRGDIKAVTELDDGQHNNFKLEDVLFVPQLNGNLMSVPSLVKRGNSVTLNQEGAFIYTPDGQLICKGEFEEDMFTISLIHELRQDDSNEKCFKIDKDSRILWHKRLGHINDDYMSRMKRDGMVRGLLDLRGEVGICQACITGKMPRTPFQATYDETAKASNKLKDLINSMENELDKKVKRIRTGNGFEFINRSLEEYFKTKGIKHEKTCNYSPRSNGIAERANRTLLDKARTLLSDGGLPVQFWAEAISTAEYLHNITPNKTQNQETPMELWNGQKPTVKHLKVFGCLAFYKVNANQRHKLQPKAAKGIFIGYSRERKAYRIYDANQCRLHETRDVKFDESKKGIEESHGCIEPLTDNLDYLPLDFQITDSPEMTFAPQHFEGDNSDYPNEENLIINQGEETGSLPEETPPDNRRPVRERKMPIKYNDHIVYQAHEEEIPKNYEETLNSNDKDLWYQAMLDELNSMRVHNVWKIVDRPKYQNIIKSNWVYFIKDTPDNVEPTYKARLVAAGYNQKQGLDYDESFSPVMKMGTFRTLLSLATINKYKIRIFDIKTAYLNGTMERPIYMEMPPGFTEKDKVLLVNKSIYGLPQSGRCWNQIFDEILKNINLKIGEYIGIEKQRRFQQFNEELEQYANQIDNIIKFLINRSNLLDDLFKICEIHKYYFLIHPDIIVSFNGEEGYDNGGLKTELFNLAFEQIFDPNFDMFVYNEELHHYWFKSTSTKSLEYFRNVGMLISLAIFNHVPLNIPFPKVLYRKLAGGVGCFSDLWDFDPTIARNLTQVLDNKSDNVGEDMGITWEKEESEIPITQANKKAYVEDMADDILNRSISEKFDSFKSGFLIINEVGEQLYFIFRPCELEDIFRNDDYDIEKLMSMVEYNEGYSNNSRVIKIFWEVMNELGEEFLKSLLKYIGIEKQRRFQQFNEELEQYANQIDTIIKFLINRSNLLDDLFKICKMHKYYFLIHPDIIVSFNGEEGYDNGGLKTELFNLAFEQIFDPNFDMFVYNEELHHYWFKSTSTKSLEYFRNVGMLISLAIFNRVPLNIPFPKVLYRKLAGGVGCFSDLWDFDPTIARNLTQVLDNKSVNVGEDMGITWVKEESEIPITQANKKAYVEDMADDILNRRISEKFKSFQSGFLLINEVGKQLFFIYRPCELEDIFRNDDYDIEKLMSMVEYNEGYIGIENQRRFQQLNAELEVLANRLDRIIYFSIKRSNLLHDLFKNCGIYKTFFPKHSDLIVIFENEEGYDDGGLKTELFNLAFEQIFDSKFDMFVYNEEMHYYWFKSPSNKSLEYFRNVGMIISLAIYHRVPLNIPFPKVLYRKLAGGVGCFSDLWDFDPTIARNLTQVLDNKSDNVGEDMGITWEKEESEIPITQANKKAYVEDMADDILNRSISEKFDSFKSGFLIINEVGEQLYFIFRPCELEDIFRNDDYDIKKLMSMVEYNEGYSNNSRVIKIFWEVMNELGEEFLKSLLKFVTG</sequence>
<feature type="domain" description="HECT" evidence="11">
    <location>
        <begin position="994"/>
        <end position="1272"/>
    </location>
</feature>
<evidence type="ECO:0000256" key="6">
    <source>
        <dbReference type="PROSITE-ProRule" id="PRU00047"/>
    </source>
</evidence>
<evidence type="ECO:0000256" key="1">
    <source>
        <dbReference type="ARBA" id="ARBA00000885"/>
    </source>
</evidence>
<feature type="domain" description="Integrase catalytic" evidence="12">
    <location>
        <begin position="502"/>
        <end position="599"/>
    </location>
</feature>
<dbReference type="Proteomes" id="UP001235939">
    <property type="component" value="Chromosome 11"/>
</dbReference>
<dbReference type="PROSITE" id="PS50994">
    <property type="entry name" value="INTEGRASE"/>
    <property type="match status" value="1"/>
</dbReference>
<comment type="caution">
    <text evidence="7">Lacks conserved residue(s) required for the propagation of feature annotation.</text>
</comment>